<feature type="domain" description="Reverse transcriptase" evidence="1">
    <location>
        <begin position="53"/>
        <end position="311"/>
    </location>
</feature>
<dbReference type="PANTHER" id="PTHR34047:SF8">
    <property type="entry name" value="PROTEIN YKFC"/>
    <property type="match status" value="1"/>
</dbReference>
<dbReference type="InterPro" id="IPR043502">
    <property type="entry name" value="DNA/RNA_pol_sf"/>
</dbReference>
<evidence type="ECO:0000313" key="2">
    <source>
        <dbReference type="EMBL" id="MDG2989874.1"/>
    </source>
</evidence>
<dbReference type="InterPro" id="IPR051083">
    <property type="entry name" value="GrpII_Intron_Splice-Mob/Def"/>
</dbReference>
<dbReference type="GO" id="GO:0003964">
    <property type="term" value="F:RNA-directed DNA polymerase activity"/>
    <property type="evidence" value="ECO:0007669"/>
    <property type="project" value="UniProtKB-KW"/>
</dbReference>
<organism evidence="2 3">
    <name type="scientific">Candidatus Synechococcus calcipolaris G9</name>
    <dbReference type="NCBI Taxonomy" id="1497997"/>
    <lineage>
        <taxon>Bacteria</taxon>
        <taxon>Bacillati</taxon>
        <taxon>Cyanobacteriota</taxon>
        <taxon>Cyanophyceae</taxon>
        <taxon>Synechococcales</taxon>
        <taxon>Synechococcaceae</taxon>
        <taxon>Synechococcus</taxon>
    </lineage>
</organism>
<gene>
    <name evidence="2" type="ORF">L3556_02830</name>
</gene>
<dbReference type="SUPFAM" id="SSF56672">
    <property type="entry name" value="DNA/RNA polymerases"/>
    <property type="match status" value="1"/>
</dbReference>
<keyword evidence="2" id="KW-0548">Nucleotidyltransferase</keyword>
<evidence type="ECO:0000313" key="3">
    <source>
        <dbReference type="Proteomes" id="UP001154265"/>
    </source>
</evidence>
<dbReference type="Proteomes" id="UP001154265">
    <property type="component" value="Unassembled WGS sequence"/>
</dbReference>
<dbReference type="Pfam" id="PF00078">
    <property type="entry name" value="RVT_1"/>
    <property type="match status" value="1"/>
</dbReference>
<evidence type="ECO:0000259" key="1">
    <source>
        <dbReference type="PROSITE" id="PS50878"/>
    </source>
</evidence>
<dbReference type="RefSeq" id="WP_277865799.1">
    <property type="nucleotide sequence ID" value="NZ_JAKKUT010000002.1"/>
</dbReference>
<protein>
    <submittedName>
        <fullName evidence="2">RNA-directed DNA polymerase</fullName>
    </submittedName>
</protein>
<comment type="caution">
    <text evidence="2">The sequence shown here is derived from an EMBL/GenBank/DDBJ whole genome shotgun (WGS) entry which is preliminary data.</text>
</comment>
<dbReference type="CDD" id="cd01646">
    <property type="entry name" value="RT_Bac_retron_I"/>
    <property type="match status" value="1"/>
</dbReference>
<dbReference type="EMBL" id="JAKKUT010000002">
    <property type="protein sequence ID" value="MDG2989874.1"/>
    <property type="molecule type" value="Genomic_DNA"/>
</dbReference>
<sequence>MLKESQFESFLSKENFILAFQRLQTAPRNVYKDLYYEDLKIFGLFLEENIKSLLDEIKHCIFSPTSSYKIFIPKKNNLVRPLSLLKFRDLLIYQAIINVIADVVYNDISPYYNNTIFGNVYNTSTENKINKIFFFKPWKEQWNKFEQRTRKHYEEGYIFLAEFDIASFFDTIDHYTLQQILEKNYIDNRLSSLLLKLLEAFTSDFSHKTFKSKHGIPQGPIGSPFLADLYLFHLDLEIKSSKLNIKYIRYVDDIRIFSKDKITAQRAIAYLDLVARDLGLIPQASKILVSKIDDIDKTLKHQRNKFSAITKEYKKKGSLKAKTHKKLKERFLNCFNQDNIEGYLDKTIISFSLYKLNKDEDVKSILLKNLENLYIHFEAVLFYLKNHFSDDNEVKDWLINILRDEKILFHYLIALVFKFFPTLEFMEDIYRKYMRDEDRHWIVKYFMFEWLYKNNKIELINSFHSDNYFLNREVVNFKFKIIQDPIYLDDFIKSRLKSKDCLISLHALYLSLLLPAPSDLDFSEYNEYIQNLISGNKIDYIIHTLKNEFSISKPELFFNETVWHDKSLYKELSISFRLFFEHRVTDPSKSLLNLNSFNNLVYDQICKFMNIQQANKEYGVNLNSGCIKDYFPIANRCFLRINESRNQKTEAHPYDKYGNLRIRIDASELSKLIENQKKALDELCDFDFLAQYK</sequence>
<accession>A0ABT6EVQ5</accession>
<dbReference type="PROSITE" id="PS50878">
    <property type="entry name" value="RT_POL"/>
    <property type="match status" value="1"/>
</dbReference>
<dbReference type="InterPro" id="IPR000477">
    <property type="entry name" value="RT_dom"/>
</dbReference>
<reference evidence="2" key="2">
    <citation type="submission" date="2022-01" db="EMBL/GenBank/DDBJ databases">
        <authorList>
            <person name="Zivanovic Y."/>
            <person name="Moreira D."/>
            <person name="Lopez-Garcia P."/>
        </authorList>
    </citation>
    <scope>NUCLEOTIDE SEQUENCE</scope>
    <source>
        <strain evidence="2">G9</strain>
    </source>
</reference>
<dbReference type="PANTHER" id="PTHR34047">
    <property type="entry name" value="NUCLEAR INTRON MATURASE 1, MITOCHONDRIAL-RELATED"/>
    <property type="match status" value="1"/>
</dbReference>
<proteinExistence type="predicted"/>
<reference evidence="2" key="1">
    <citation type="journal article" date="2022" name="Genome Biol. Evol.">
        <title>A New Gene Family Diagnostic for Intracellular Biomineralization of Amorphous Ca Carbonates by Cyanobacteria.</title>
        <authorList>
            <person name="Benzerara K."/>
            <person name="Duprat E."/>
            <person name="Bitard-Feildel T."/>
            <person name="Caumes G."/>
            <person name="Cassier-Chauvat C."/>
            <person name="Chauvat F."/>
            <person name="Dezi M."/>
            <person name="Diop S.I."/>
            <person name="Gaschignard G."/>
            <person name="Gorgen S."/>
            <person name="Gugger M."/>
            <person name="Lopez-Garcia P."/>
            <person name="Millet M."/>
            <person name="Skouri-Panet F."/>
            <person name="Moreira D."/>
            <person name="Callebaut I."/>
        </authorList>
    </citation>
    <scope>NUCLEOTIDE SEQUENCE</scope>
    <source>
        <strain evidence="2">G9</strain>
    </source>
</reference>
<name>A0ABT6EVQ5_9SYNE</name>
<keyword evidence="3" id="KW-1185">Reference proteome</keyword>
<keyword evidence="2" id="KW-0695">RNA-directed DNA polymerase</keyword>
<keyword evidence="2" id="KW-0808">Transferase</keyword>